<comment type="caution">
    <text evidence="2">The sequence shown here is derived from an EMBL/GenBank/DDBJ whole genome shotgun (WGS) entry which is preliminary data.</text>
</comment>
<reference evidence="2" key="1">
    <citation type="submission" date="2020-07" db="EMBL/GenBank/DDBJ databases">
        <title>Clarias magur genome sequencing, assembly and annotation.</title>
        <authorList>
            <person name="Kushwaha B."/>
            <person name="Kumar R."/>
            <person name="Das P."/>
            <person name="Joshi C.G."/>
            <person name="Kumar D."/>
            <person name="Nagpure N.S."/>
            <person name="Pandey M."/>
            <person name="Agarwal S."/>
            <person name="Srivastava S."/>
            <person name="Singh M."/>
            <person name="Sahoo L."/>
            <person name="Jayasankar P."/>
            <person name="Meher P.K."/>
            <person name="Koringa P.G."/>
            <person name="Iquebal M.A."/>
            <person name="Das S.P."/>
            <person name="Bit A."/>
            <person name="Patnaik S."/>
            <person name="Patel N."/>
            <person name="Shah T.M."/>
            <person name="Hinsu A."/>
            <person name="Jena J.K."/>
        </authorList>
    </citation>
    <scope>NUCLEOTIDE SEQUENCE</scope>
    <source>
        <strain evidence="2">CIFAMagur01</strain>
        <tissue evidence="2">Testis</tissue>
    </source>
</reference>
<name>A0A8J5C9S9_CLAMG</name>
<dbReference type="EMBL" id="QNUK01000001">
    <property type="protein sequence ID" value="KAF5910048.1"/>
    <property type="molecule type" value="Genomic_DNA"/>
</dbReference>
<accession>A0A8J5C9S9</accession>
<dbReference type="AlphaFoldDB" id="A0A8J5C9S9"/>
<evidence type="ECO:0000313" key="3">
    <source>
        <dbReference type="Proteomes" id="UP000727407"/>
    </source>
</evidence>
<gene>
    <name evidence="2" type="ORF">DAT39_000010</name>
</gene>
<dbReference type="Proteomes" id="UP000727407">
    <property type="component" value="Unassembled WGS sequence"/>
</dbReference>
<proteinExistence type="predicted"/>
<protein>
    <submittedName>
        <fullName evidence="2">Uncharacterized protein</fullName>
    </submittedName>
</protein>
<organism evidence="2 3">
    <name type="scientific">Clarias magur</name>
    <name type="common">Asian catfish</name>
    <name type="synonym">Macropteronotus magur</name>
    <dbReference type="NCBI Taxonomy" id="1594786"/>
    <lineage>
        <taxon>Eukaryota</taxon>
        <taxon>Metazoa</taxon>
        <taxon>Chordata</taxon>
        <taxon>Craniata</taxon>
        <taxon>Vertebrata</taxon>
        <taxon>Euteleostomi</taxon>
        <taxon>Actinopterygii</taxon>
        <taxon>Neopterygii</taxon>
        <taxon>Teleostei</taxon>
        <taxon>Ostariophysi</taxon>
        <taxon>Siluriformes</taxon>
        <taxon>Clariidae</taxon>
        <taxon>Clarias</taxon>
    </lineage>
</organism>
<feature type="region of interest" description="Disordered" evidence="1">
    <location>
        <begin position="1"/>
        <end position="65"/>
    </location>
</feature>
<evidence type="ECO:0000313" key="2">
    <source>
        <dbReference type="EMBL" id="KAF5910048.1"/>
    </source>
</evidence>
<evidence type="ECO:0000256" key="1">
    <source>
        <dbReference type="SAM" id="MobiDB-lite"/>
    </source>
</evidence>
<sequence>MSEADQPGETAHVRKRDPDPGGKVKADERTGSCSQRHTDRTDKVDLWKFAPGCAGESQRPGGGNL</sequence>
<feature type="compositionally biased region" description="Basic and acidic residues" evidence="1">
    <location>
        <begin position="16"/>
        <end position="46"/>
    </location>
</feature>
<keyword evidence="3" id="KW-1185">Reference proteome</keyword>